<organism evidence="1 2">
    <name type="scientific">Coprinellus micaceus</name>
    <name type="common">Glistening ink-cap mushroom</name>
    <name type="synonym">Coprinus micaceus</name>
    <dbReference type="NCBI Taxonomy" id="71717"/>
    <lineage>
        <taxon>Eukaryota</taxon>
        <taxon>Fungi</taxon>
        <taxon>Dikarya</taxon>
        <taxon>Basidiomycota</taxon>
        <taxon>Agaricomycotina</taxon>
        <taxon>Agaricomycetes</taxon>
        <taxon>Agaricomycetidae</taxon>
        <taxon>Agaricales</taxon>
        <taxon>Agaricineae</taxon>
        <taxon>Psathyrellaceae</taxon>
        <taxon>Coprinellus</taxon>
    </lineage>
</organism>
<evidence type="ECO:0000313" key="2">
    <source>
        <dbReference type="Proteomes" id="UP000298030"/>
    </source>
</evidence>
<evidence type="ECO:0000313" key="1">
    <source>
        <dbReference type="EMBL" id="TEB25457.1"/>
    </source>
</evidence>
<reference evidence="1 2" key="1">
    <citation type="journal article" date="2019" name="Nat. Ecol. Evol.">
        <title>Megaphylogeny resolves global patterns of mushroom evolution.</title>
        <authorList>
            <person name="Varga T."/>
            <person name="Krizsan K."/>
            <person name="Foldi C."/>
            <person name="Dima B."/>
            <person name="Sanchez-Garcia M."/>
            <person name="Sanchez-Ramirez S."/>
            <person name="Szollosi G.J."/>
            <person name="Szarkandi J.G."/>
            <person name="Papp V."/>
            <person name="Albert L."/>
            <person name="Andreopoulos W."/>
            <person name="Angelini C."/>
            <person name="Antonin V."/>
            <person name="Barry K.W."/>
            <person name="Bougher N.L."/>
            <person name="Buchanan P."/>
            <person name="Buyck B."/>
            <person name="Bense V."/>
            <person name="Catcheside P."/>
            <person name="Chovatia M."/>
            <person name="Cooper J."/>
            <person name="Damon W."/>
            <person name="Desjardin D."/>
            <person name="Finy P."/>
            <person name="Geml J."/>
            <person name="Haridas S."/>
            <person name="Hughes K."/>
            <person name="Justo A."/>
            <person name="Karasinski D."/>
            <person name="Kautmanova I."/>
            <person name="Kiss B."/>
            <person name="Kocsube S."/>
            <person name="Kotiranta H."/>
            <person name="LaButti K.M."/>
            <person name="Lechner B.E."/>
            <person name="Liimatainen K."/>
            <person name="Lipzen A."/>
            <person name="Lukacs Z."/>
            <person name="Mihaltcheva S."/>
            <person name="Morgado L.N."/>
            <person name="Niskanen T."/>
            <person name="Noordeloos M.E."/>
            <person name="Ohm R.A."/>
            <person name="Ortiz-Santana B."/>
            <person name="Ovrebo C."/>
            <person name="Racz N."/>
            <person name="Riley R."/>
            <person name="Savchenko A."/>
            <person name="Shiryaev A."/>
            <person name="Soop K."/>
            <person name="Spirin V."/>
            <person name="Szebenyi C."/>
            <person name="Tomsovsky M."/>
            <person name="Tulloss R.E."/>
            <person name="Uehling J."/>
            <person name="Grigoriev I.V."/>
            <person name="Vagvolgyi C."/>
            <person name="Papp T."/>
            <person name="Martin F.M."/>
            <person name="Miettinen O."/>
            <person name="Hibbett D.S."/>
            <person name="Nagy L.G."/>
        </authorList>
    </citation>
    <scope>NUCLEOTIDE SEQUENCE [LARGE SCALE GENOMIC DNA]</scope>
    <source>
        <strain evidence="1 2">FP101781</strain>
    </source>
</reference>
<dbReference type="InterPro" id="IPR027417">
    <property type="entry name" value="P-loop_NTPase"/>
</dbReference>
<dbReference type="SUPFAM" id="SSF52540">
    <property type="entry name" value="P-loop containing nucleoside triphosphate hydrolases"/>
    <property type="match status" value="1"/>
</dbReference>
<keyword evidence="2" id="KW-1185">Reference proteome</keyword>
<dbReference type="AlphaFoldDB" id="A0A4Y7SUB4"/>
<dbReference type="Proteomes" id="UP000298030">
    <property type="component" value="Unassembled WGS sequence"/>
</dbReference>
<proteinExistence type="predicted"/>
<accession>A0A4Y7SUB4</accession>
<dbReference type="GO" id="GO:0006260">
    <property type="term" value="P:DNA replication"/>
    <property type="evidence" value="ECO:0007669"/>
    <property type="project" value="TreeGrafter"/>
</dbReference>
<comment type="caution">
    <text evidence="1">The sequence shown here is derived from an EMBL/GenBank/DDBJ whole genome shotgun (WGS) entry which is preliminary data.</text>
</comment>
<feature type="non-terminal residue" evidence="1">
    <location>
        <position position="237"/>
    </location>
</feature>
<name>A0A4Y7SUB4_COPMI</name>
<dbReference type="PANTHER" id="PTHR23274:SF51">
    <property type="entry name" value="OS03G0423850 PROTEIN"/>
    <property type="match status" value="1"/>
</dbReference>
<sequence>MSQSRYPTASAIVNTNHVREELNIQKAQANSEAFKRTLTVCAAKDIDRDSNTVLSPSLRTQVLQMDTSRLTNNGALPGVLPLYIDMPVILRMRNVSTELGVTNGTQGILKKIVTEKLNDQTEIPKLAIVHFPSCKAKLRDLPAGYFPIEPISWSFTAVLPRNATEESKAVRIRRYQLPIQPAFAVTGQSAQGKTLPIVLAPLHDGGFGAYVAASRATSREGLCILQSVSLSDLNKPL</sequence>
<dbReference type="PANTHER" id="PTHR23274">
    <property type="entry name" value="DNA HELICASE-RELATED"/>
    <property type="match status" value="1"/>
</dbReference>
<dbReference type="OrthoDB" id="432234at2759"/>
<gene>
    <name evidence="1" type="ORF">FA13DRAFT_1898160</name>
</gene>
<dbReference type="GO" id="GO:0005657">
    <property type="term" value="C:replication fork"/>
    <property type="evidence" value="ECO:0007669"/>
    <property type="project" value="TreeGrafter"/>
</dbReference>
<dbReference type="EMBL" id="QPFP01000056">
    <property type="protein sequence ID" value="TEB25457.1"/>
    <property type="molecule type" value="Genomic_DNA"/>
</dbReference>
<protein>
    <submittedName>
        <fullName evidence="1">Uncharacterized protein</fullName>
    </submittedName>
</protein>